<protein>
    <submittedName>
        <fullName evidence="1">Uncharacterized protein</fullName>
    </submittedName>
</protein>
<sequence>SKCGILMSLMELAMNAGCTLKEGESVRPGIILGAENNSNTLMHRRQSLEKPEINMDYCIDEKGAFKESRPSCGYTVQERATNVDFLNKKLHFIVWLLINEFVIEN</sequence>
<gene>
    <name evidence="1" type="ORF">Bhyg_10124</name>
</gene>
<proteinExistence type="predicted"/>
<dbReference type="Proteomes" id="UP001151699">
    <property type="component" value="Chromosome X"/>
</dbReference>
<feature type="non-terminal residue" evidence="1">
    <location>
        <position position="105"/>
    </location>
</feature>
<organism evidence="1 2">
    <name type="scientific">Pseudolycoriella hygida</name>
    <dbReference type="NCBI Taxonomy" id="35572"/>
    <lineage>
        <taxon>Eukaryota</taxon>
        <taxon>Metazoa</taxon>
        <taxon>Ecdysozoa</taxon>
        <taxon>Arthropoda</taxon>
        <taxon>Hexapoda</taxon>
        <taxon>Insecta</taxon>
        <taxon>Pterygota</taxon>
        <taxon>Neoptera</taxon>
        <taxon>Endopterygota</taxon>
        <taxon>Diptera</taxon>
        <taxon>Nematocera</taxon>
        <taxon>Sciaroidea</taxon>
        <taxon>Sciaridae</taxon>
        <taxon>Pseudolycoriella</taxon>
    </lineage>
</organism>
<name>A0A9Q0MTH1_9DIPT</name>
<dbReference type="EMBL" id="WJQU01000003">
    <property type="protein sequence ID" value="KAJ6637394.1"/>
    <property type="molecule type" value="Genomic_DNA"/>
</dbReference>
<evidence type="ECO:0000313" key="1">
    <source>
        <dbReference type="EMBL" id="KAJ6637394.1"/>
    </source>
</evidence>
<accession>A0A9Q0MTH1</accession>
<evidence type="ECO:0000313" key="2">
    <source>
        <dbReference type="Proteomes" id="UP001151699"/>
    </source>
</evidence>
<dbReference type="AlphaFoldDB" id="A0A9Q0MTH1"/>
<keyword evidence="2" id="KW-1185">Reference proteome</keyword>
<comment type="caution">
    <text evidence="1">The sequence shown here is derived from an EMBL/GenBank/DDBJ whole genome shotgun (WGS) entry which is preliminary data.</text>
</comment>
<reference evidence="1" key="1">
    <citation type="submission" date="2022-07" db="EMBL/GenBank/DDBJ databases">
        <authorList>
            <person name="Trinca V."/>
            <person name="Uliana J.V.C."/>
            <person name="Torres T.T."/>
            <person name="Ward R.J."/>
            <person name="Monesi N."/>
        </authorList>
    </citation>
    <scope>NUCLEOTIDE SEQUENCE</scope>
    <source>
        <strain evidence="1">HSMRA1968</strain>
        <tissue evidence="1">Whole embryos</tissue>
    </source>
</reference>